<proteinExistence type="predicted"/>
<keyword evidence="1" id="KW-1133">Transmembrane helix</keyword>
<feature type="transmembrane region" description="Helical" evidence="1">
    <location>
        <begin position="235"/>
        <end position="255"/>
    </location>
</feature>
<protein>
    <submittedName>
        <fullName evidence="2">Uncharacterized protein</fullName>
    </submittedName>
</protein>
<evidence type="ECO:0000313" key="2">
    <source>
        <dbReference type="EMBL" id="ESP86896.1"/>
    </source>
</evidence>
<dbReference type="eggNOG" id="arCOG03185">
    <property type="taxonomic scope" value="Archaea"/>
</dbReference>
<feature type="transmembrane region" description="Helical" evidence="1">
    <location>
        <begin position="331"/>
        <end position="355"/>
    </location>
</feature>
<keyword evidence="3" id="KW-1185">Reference proteome</keyword>
<keyword evidence="1" id="KW-0472">Membrane</keyword>
<feature type="transmembrane region" description="Helical" evidence="1">
    <location>
        <begin position="367"/>
        <end position="388"/>
    </location>
</feature>
<dbReference type="EMBL" id="ASGZ01000068">
    <property type="protein sequence ID" value="ESP86896.1"/>
    <property type="molecule type" value="Genomic_DNA"/>
</dbReference>
<feature type="transmembrane region" description="Helical" evidence="1">
    <location>
        <begin position="400"/>
        <end position="421"/>
    </location>
</feature>
<evidence type="ECO:0000256" key="1">
    <source>
        <dbReference type="SAM" id="Phobius"/>
    </source>
</evidence>
<gene>
    <name evidence="2" type="ORF">K933_16582</name>
</gene>
<name>V4GND5_9EURY</name>
<feature type="transmembrane region" description="Helical" evidence="1">
    <location>
        <begin position="183"/>
        <end position="200"/>
    </location>
</feature>
<keyword evidence="1" id="KW-0812">Transmembrane</keyword>
<evidence type="ECO:0000313" key="3">
    <source>
        <dbReference type="Proteomes" id="UP000017840"/>
    </source>
</evidence>
<comment type="caution">
    <text evidence="2">The sequence shown here is derived from an EMBL/GenBank/DDBJ whole genome shotgun (WGS) entry which is preliminary data.</text>
</comment>
<sequence length="606" mass="65754">MALLAAHWAPTTGYEISLYGATPLTVWIPLGVALVASAYAAVTARSTWAWAGGVVGAGGAALTVCALPIIRGYYFYGTADALTHLGWVKDIVFGVLDPAQMLYPGMHVYSIFISRVTDLPFHRSMLFAVLSFVVMSAVFVPLTVWILTQRRWLVTAGVFAGLCYLSINQVSTHYMSTHPFSQSTQMFPLALYTMALYLVSRRDDAAVGERRLTAIGGAFALFLIGAVFYHPEHAVNLLVVLGFAVVIQIGGRWVLQPDHRLLTQRSLLPHTVGFALLAGGWTILHSRGDRTLNVVLSEVRDFLFGGGSSVGGVVQQRGGALSAIGVSYFDVFLRMFLVMGVFAALSGILILAAGVGRVRAGRSDTGAVVTHLALGLAVLVPASLALFVGNVSKLFFRNLGSIMMVSTIVGVLALGYLPILLRGSVRGRSIVRRLRDLGPTASSIRTALAVVVVVALMTHSLAIMFKDPYIYRPNRQVTEQAMGGYESFFEHQVEGVDDVRLRATDRRYLHAIYGVEEGSQGTGLSGDWESVPNDTLVQLPSKYNESRYLAFTEFDRLRELIAYQQVRYDESDFAALDRQVGVSRVHDSGEVRGYLINGSGNESATG</sequence>
<reference evidence="2 3" key="1">
    <citation type="journal article" date="2013" name="Genome Announc.">
        <title>Draft Genome Sequence of 'Candidatus Halobonum tyrrellensis' Strain G22, Isolated from the Hypersaline Waters of Lake Tyrrell, Australia.</title>
        <authorList>
            <person name="Ugalde J.A."/>
            <person name="Narasingarao P."/>
            <person name="Kuo S."/>
            <person name="Podell S."/>
            <person name="Allen E.E."/>
        </authorList>
    </citation>
    <scope>NUCLEOTIDE SEQUENCE [LARGE SCALE GENOMIC DNA]</scope>
    <source>
        <strain evidence="2 3">G22</strain>
    </source>
</reference>
<dbReference type="STRING" id="1324957.K933_16582"/>
<dbReference type="AlphaFoldDB" id="V4GND5"/>
<feature type="transmembrane region" description="Helical" evidence="1">
    <location>
        <begin position="212"/>
        <end position="229"/>
    </location>
</feature>
<accession>V4GND5</accession>
<feature type="transmembrane region" description="Helical" evidence="1">
    <location>
        <begin position="49"/>
        <end position="70"/>
    </location>
</feature>
<organism evidence="2 3">
    <name type="scientific">Candidatus Halobonum tyrrellensis G22</name>
    <dbReference type="NCBI Taxonomy" id="1324957"/>
    <lineage>
        <taxon>Archaea</taxon>
        <taxon>Methanobacteriati</taxon>
        <taxon>Methanobacteriota</taxon>
        <taxon>Stenosarchaea group</taxon>
        <taxon>Halobacteria</taxon>
        <taxon>Halobacteriales</taxon>
        <taxon>Haloferacaceae</taxon>
        <taxon>Candidatus Halobonum</taxon>
    </lineage>
</organism>
<feature type="transmembrane region" description="Helical" evidence="1">
    <location>
        <begin position="267"/>
        <end position="284"/>
    </location>
</feature>
<feature type="transmembrane region" description="Helical" evidence="1">
    <location>
        <begin position="442"/>
        <end position="465"/>
    </location>
</feature>
<dbReference type="Proteomes" id="UP000017840">
    <property type="component" value="Unassembled WGS sequence"/>
</dbReference>
<feature type="transmembrane region" description="Helical" evidence="1">
    <location>
        <begin position="24"/>
        <end position="42"/>
    </location>
</feature>
<feature type="transmembrane region" description="Helical" evidence="1">
    <location>
        <begin position="125"/>
        <end position="147"/>
    </location>
</feature>